<dbReference type="PRINTS" id="PR00111">
    <property type="entry name" value="ABHYDROLASE"/>
</dbReference>
<dbReference type="InterPro" id="IPR000073">
    <property type="entry name" value="AB_hydrolase_1"/>
</dbReference>
<keyword evidence="2" id="KW-0378">Hydrolase</keyword>
<dbReference type="AlphaFoldDB" id="A0AAU2HAR7"/>
<dbReference type="EMBL" id="CP108253">
    <property type="protein sequence ID" value="WTU44024.1"/>
    <property type="molecule type" value="Genomic_DNA"/>
</dbReference>
<dbReference type="PANTHER" id="PTHR43433">
    <property type="entry name" value="HYDROLASE, ALPHA/BETA FOLD FAMILY PROTEIN"/>
    <property type="match status" value="1"/>
</dbReference>
<dbReference type="PANTHER" id="PTHR43433:SF3">
    <property type="entry name" value="NON-HEME CHLOROPEROXIDASE"/>
    <property type="match status" value="1"/>
</dbReference>
<dbReference type="InterPro" id="IPR029058">
    <property type="entry name" value="AB_hydrolase_fold"/>
</dbReference>
<gene>
    <name evidence="2" type="ORF">OHV25_32810</name>
</gene>
<proteinExistence type="predicted"/>
<dbReference type="InterPro" id="IPR050471">
    <property type="entry name" value="AB_hydrolase"/>
</dbReference>
<sequence length="277" mass="29671">MPYFETSTDGTRLHYVDYGPREGRTIVFVNSSYFGTEMWEFQMLALAADGYRCVGLDRRGHGRSDDVWDGFDLDTLAGDVGALLDHLDLTDITLVGHSIGTAEVVRHLTLHGSGRVARVALVAGMAPGPVRSADHPEGVDPALIAAGNEVFRKDRPGFFADGAAAFFALDRPGNDVSPAHVQYWENRCAGATARAANALGDLVVTLNLAPELAKIDVPALVIHGTHDASAPIALTGERAARLIPGSTFHVYENAGHGLFVTHADRLTADLREFTSGR</sequence>
<reference evidence="2" key="1">
    <citation type="submission" date="2022-10" db="EMBL/GenBank/DDBJ databases">
        <title>The complete genomes of actinobacterial strains from the NBC collection.</title>
        <authorList>
            <person name="Joergensen T.S."/>
            <person name="Alvarez Arevalo M."/>
            <person name="Sterndorff E.B."/>
            <person name="Faurdal D."/>
            <person name="Vuksanovic O."/>
            <person name="Mourched A.-S."/>
            <person name="Charusanti P."/>
            <person name="Shaw S."/>
            <person name="Blin K."/>
            <person name="Weber T."/>
        </authorList>
    </citation>
    <scope>NUCLEOTIDE SEQUENCE</scope>
    <source>
        <strain evidence="2">NBC_00060</strain>
    </source>
</reference>
<dbReference type="Gene3D" id="3.40.50.1820">
    <property type="entry name" value="alpha/beta hydrolase"/>
    <property type="match status" value="1"/>
</dbReference>
<dbReference type="SUPFAM" id="SSF53474">
    <property type="entry name" value="alpha/beta-Hydrolases"/>
    <property type="match status" value="1"/>
</dbReference>
<protein>
    <submittedName>
        <fullName evidence="2">Alpha/beta hydrolase</fullName>
    </submittedName>
</protein>
<accession>A0AAU2HAR7</accession>
<evidence type="ECO:0000259" key="1">
    <source>
        <dbReference type="Pfam" id="PF00561"/>
    </source>
</evidence>
<organism evidence="2">
    <name type="scientific">Streptomyces sp. NBC_00060</name>
    <dbReference type="NCBI Taxonomy" id="2975636"/>
    <lineage>
        <taxon>Bacteria</taxon>
        <taxon>Bacillati</taxon>
        <taxon>Actinomycetota</taxon>
        <taxon>Actinomycetes</taxon>
        <taxon>Kitasatosporales</taxon>
        <taxon>Streptomycetaceae</taxon>
        <taxon>Streptomyces</taxon>
    </lineage>
</organism>
<evidence type="ECO:0000313" key="2">
    <source>
        <dbReference type="EMBL" id="WTU44024.1"/>
    </source>
</evidence>
<feature type="domain" description="AB hydrolase-1" evidence="1">
    <location>
        <begin position="35"/>
        <end position="262"/>
    </location>
</feature>
<name>A0AAU2HAR7_9ACTN</name>
<dbReference type="Pfam" id="PF00561">
    <property type="entry name" value="Abhydrolase_1"/>
    <property type="match status" value="1"/>
</dbReference>
<dbReference type="GO" id="GO:0016787">
    <property type="term" value="F:hydrolase activity"/>
    <property type="evidence" value="ECO:0007669"/>
    <property type="project" value="UniProtKB-KW"/>
</dbReference>